<sequence>MNLLLDTHAVIWFITDSSKLPNKTKTIIENGNNNCFVSIASYWEIGIKYSIGRLELGTDLKTIFKIIADSGFNTLPISPNHILANAELKFYHQDPFDRIIIAQSIIENMTVVSKDGQFKHYEVPILWEI</sequence>
<dbReference type="Proteomes" id="UP000245370">
    <property type="component" value="Unassembled WGS sequence"/>
</dbReference>
<dbReference type="InterPro" id="IPR029060">
    <property type="entry name" value="PIN-like_dom_sf"/>
</dbReference>
<dbReference type="Gene3D" id="3.40.50.1010">
    <property type="entry name" value="5'-nuclease"/>
    <property type="match status" value="1"/>
</dbReference>
<protein>
    <submittedName>
        <fullName evidence="2">PIN domain nuclease</fullName>
    </submittedName>
</protein>
<dbReference type="InterPro" id="IPR002716">
    <property type="entry name" value="PIN_dom"/>
</dbReference>
<accession>A0A2U2XDQ5</accession>
<dbReference type="OrthoDB" id="9798990at2"/>
<dbReference type="Pfam" id="PF01850">
    <property type="entry name" value="PIN"/>
    <property type="match status" value="1"/>
</dbReference>
<dbReference type="PANTHER" id="PTHR36173:SF2">
    <property type="entry name" value="RIBONUCLEASE VAPC16"/>
    <property type="match status" value="1"/>
</dbReference>
<dbReference type="EMBL" id="QFRJ01000004">
    <property type="protein sequence ID" value="PWH85928.1"/>
    <property type="molecule type" value="Genomic_DNA"/>
</dbReference>
<reference evidence="2 3" key="1">
    <citation type="submission" date="2018-05" db="EMBL/GenBank/DDBJ databases">
        <title>Brumimicrobium oceani sp. nov., isolated from coastal sediment.</title>
        <authorList>
            <person name="Kou Y."/>
        </authorList>
    </citation>
    <scope>NUCLEOTIDE SEQUENCE [LARGE SCALE GENOMIC DNA]</scope>
    <source>
        <strain evidence="2 3">C305</strain>
    </source>
</reference>
<dbReference type="RefSeq" id="WP_109359205.1">
    <property type="nucleotide sequence ID" value="NZ_QFRJ01000004.1"/>
</dbReference>
<dbReference type="InterPro" id="IPR041705">
    <property type="entry name" value="PIN_Sll0205"/>
</dbReference>
<organism evidence="2 3">
    <name type="scientific">Brumimicrobium oceani</name>
    <dbReference type="NCBI Taxonomy" id="2100725"/>
    <lineage>
        <taxon>Bacteria</taxon>
        <taxon>Pseudomonadati</taxon>
        <taxon>Bacteroidota</taxon>
        <taxon>Flavobacteriia</taxon>
        <taxon>Flavobacteriales</taxon>
        <taxon>Crocinitomicaceae</taxon>
        <taxon>Brumimicrobium</taxon>
    </lineage>
</organism>
<dbReference type="AlphaFoldDB" id="A0A2U2XDQ5"/>
<reference evidence="2 3" key="2">
    <citation type="submission" date="2018-05" db="EMBL/GenBank/DDBJ databases">
        <authorList>
            <person name="Lanie J.A."/>
            <person name="Ng W.-L."/>
            <person name="Kazmierczak K.M."/>
            <person name="Andrzejewski T.M."/>
            <person name="Davidsen T.M."/>
            <person name="Wayne K.J."/>
            <person name="Tettelin H."/>
            <person name="Glass J.I."/>
            <person name="Rusch D."/>
            <person name="Podicherti R."/>
            <person name="Tsui H.-C.T."/>
            <person name="Winkler M.E."/>
        </authorList>
    </citation>
    <scope>NUCLEOTIDE SEQUENCE [LARGE SCALE GENOMIC DNA]</scope>
    <source>
        <strain evidence="2 3">C305</strain>
    </source>
</reference>
<comment type="caution">
    <text evidence="2">The sequence shown here is derived from an EMBL/GenBank/DDBJ whole genome shotgun (WGS) entry which is preliminary data.</text>
</comment>
<gene>
    <name evidence="2" type="ORF">DIT68_07505</name>
</gene>
<dbReference type="PANTHER" id="PTHR36173">
    <property type="entry name" value="RIBONUCLEASE VAPC16-RELATED"/>
    <property type="match status" value="1"/>
</dbReference>
<proteinExistence type="predicted"/>
<evidence type="ECO:0000259" key="1">
    <source>
        <dbReference type="Pfam" id="PF01850"/>
    </source>
</evidence>
<feature type="domain" description="PIN" evidence="1">
    <location>
        <begin position="4"/>
        <end position="122"/>
    </location>
</feature>
<dbReference type="CDD" id="cd09872">
    <property type="entry name" value="PIN_Sll0205-like"/>
    <property type="match status" value="1"/>
</dbReference>
<evidence type="ECO:0000313" key="3">
    <source>
        <dbReference type="Proteomes" id="UP000245370"/>
    </source>
</evidence>
<keyword evidence="3" id="KW-1185">Reference proteome</keyword>
<dbReference type="InterPro" id="IPR052919">
    <property type="entry name" value="TA_system_RNase"/>
</dbReference>
<dbReference type="SUPFAM" id="SSF88723">
    <property type="entry name" value="PIN domain-like"/>
    <property type="match status" value="1"/>
</dbReference>
<name>A0A2U2XDQ5_9FLAO</name>
<evidence type="ECO:0000313" key="2">
    <source>
        <dbReference type="EMBL" id="PWH85928.1"/>
    </source>
</evidence>